<keyword evidence="7" id="KW-1185">Reference proteome</keyword>
<dbReference type="PANTHER" id="PTHR30136:SF24">
    <property type="entry name" value="HTH-TYPE TRANSCRIPTIONAL REPRESSOR ALLR"/>
    <property type="match status" value="1"/>
</dbReference>
<dbReference type="SUPFAM" id="SSF55781">
    <property type="entry name" value="GAF domain-like"/>
    <property type="match status" value="1"/>
</dbReference>
<evidence type="ECO:0000256" key="1">
    <source>
        <dbReference type="ARBA" id="ARBA00023015"/>
    </source>
</evidence>
<sequence length="247" mass="27818">MEVKNHRMLEKALQMLEYIANQPDGVSLIDICSQLNMAKSSAYTLLMTFVNMGYVKKSTNNRFIIGMKPFEIGSKFIENNDFSLYSRDVLKELVDIVDETAHLAVLDGLDVVYLSKCDCSHVVRMSSSVGKRIPAHATALGKALLSGKTDEEIRDMYSGGMRKITPKTIDSIDILLQQLHEIRQTGFAYEQEESTLGVQCIAVPVKKHSGSVYLGLSLSVPRIRKDFNFELMKRPLLEAKLRLERVL</sequence>
<dbReference type="Pfam" id="PF09339">
    <property type="entry name" value="HTH_IclR"/>
    <property type="match status" value="1"/>
</dbReference>
<dbReference type="EMBL" id="JACRTL010000003">
    <property type="protein sequence ID" value="MBC8610718.1"/>
    <property type="molecule type" value="Genomic_DNA"/>
</dbReference>
<dbReference type="AlphaFoldDB" id="A0A8J6PC50"/>
<keyword evidence="2" id="KW-0238">DNA-binding</keyword>
<dbReference type="PROSITE" id="PS51077">
    <property type="entry name" value="HTH_ICLR"/>
    <property type="match status" value="1"/>
</dbReference>
<dbReference type="InterPro" id="IPR029016">
    <property type="entry name" value="GAF-like_dom_sf"/>
</dbReference>
<dbReference type="PROSITE" id="PS51078">
    <property type="entry name" value="ICLR_ED"/>
    <property type="match status" value="1"/>
</dbReference>
<dbReference type="Gene3D" id="3.30.450.40">
    <property type="match status" value="1"/>
</dbReference>
<dbReference type="RefSeq" id="WP_187536415.1">
    <property type="nucleotide sequence ID" value="NZ_JACRTL010000003.1"/>
</dbReference>
<dbReference type="Gene3D" id="1.10.10.10">
    <property type="entry name" value="Winged helix-like DNA-binding domain superfamily/Winged helix DNA-binding domain"/>
    <property type="match status" value="1"/>
</dbReference>
<evidence type="ECO:0000313" key="6">
    <source>
        <dbReference type="EMBL" id="MBC8610718.1"/>
    </source>
</evidence>
<organism evidence="6 7">
    <name type="scientific">Massiliimalia timonensis</name>
    <dbReference type="NCBI Taxonomy" id="1987501"/>
    <lineage>
        <taxon>Bacteria</taxon>
        <taxon>Bacillati</taxon>
        <taxon>Bacillota</taxon>
        <taxon>Clostridia</taxon>
        <taxon>Eubacteriales</taxon>
        <taxon>Oscillospiraceae</taxon>
        <taxon>Massiliimalia</taxon>
    </lineage>
</organism>
<reference evidence="6" key="1">
    <citation type="submission" date="2020-08" db="EMBL/GenBank/DDBJ databases">
        <title>Genome public.</title>
        <authorList>
            <person name="Liu C."/>
            <person name="Sun Q."/>
        </authorList>
    </citation>
    <scope>NUCLEOTIDE SEQUENCE</scope>
    <source>
        <strain evidence="6">NSJ-15</strain>
    </source>
</reference>
<dbReference type="PANTHER" id="PTHR30136">
    <property type="entry name" value="HELIX-TURN-HELIX TRANSCRIPTIONAL REGULATOR, ICLR FAMILY"/>
    <property type="match status" value="1"/>
</dbReference>
<accession>A0A8J6PC50</accession>
<evidence type="ECO:0000256" key="2">
    <source>
        <dbReference type="ARBA" id="ARBA00023125"/>
    </source>
</evidence>
<dbReference type="SUPFAM" id="SSF46785">
    <property type="entry name" value="Winged helix' DNA-binding domain"/>
    <property type="match status" value="1"/>
</dbReference>
<evidence type="ECO:0000259" key="4">
    <source>
        <dbReference type="PROSITE" id="PS51077"/>
    </source>
</evidence>
<evidence type="ECO:0000259" key="5">
    <source>
        <dbReference type="PROSITE" id="PS51078"/>
    </source>
</evidence>
<feature type="domain" description="IclR-ED" evidence="5">
    <location>
        <begin position="68"/>
        <end position="247"/>
    </location>
</feature>
<keyword evidence="3" id="KW-0804">Transcription</keyword>
<dbReference type="InterPro" id="IPR050707">
    <property type="entry name" value="HTH_MetabolicPath_Reg"/>
</dbReference>
<keyword evidence="1" id="KW-0805">Transcription regulation</keyword>
<dbReference type="InterPro" id="IPR014757">
    <property type="entry name" value="Tscrpt_reg_IclR_C"/>
</dbReference>
<name>A0A8J6PC50_9FIRM</name>
<dbReference type="GO" id="GO:0003677">
    <property type="term" value="F:DNA binding"/>
    <property type="evidence" value="ECO:0007669"/>
    <property type="project" value="UniProtKB-KW"/>
</dbReference>
<evidence type="ECO:0000313" key="7">
    <source>
        <dbReference type="Proteomes" id="UP000632659"/>
    </source>
</evidence>
<gene>
    <name evidence="6" type="ORF">H8702_06220</name>
</gene>
<dbReference type="Pfam" id="PF01614">
    <property type="entry name" value="IclR_C"/>
    <property type="match status" value="1"/>
</dbReference>
<dbReference type="InterPro" id="IPR036388">
    <property type="entry name" value="WH-like_DNA-bd_sf"/>
</dbReference>
<proteinExistence type="predicted"/>
<evidence type="ECO:0000256" key="3">
    <source>
        <dbReference type="ARBA" id="ARBA00023163"/>
    </source>
</evidence>
<comment type="caution">
    <text evidence="6">The sequence shown here is derived from an EMBL/GenBank/DDBJ whole genome shotgun (WGS) entry which is preliminary data.</text>
</comment>
<protein>
    <submittedName>
        <fullName evidence="6">IclR family transcriptional regulator</fullName>
    </submittedName>
</protein>
<dbReference type="GO" id="GO:0045892">
    <property type="term" value="P:negative regulation of DNA-templated transcription"/>
    <property type="evidence" value="ECO:0007669"/>
    <property type="project" value="TreeGrafter"/>
</dbReference>
<dbReference type="InterPro" id="IPR005471">
    <property type="entry name" value="Tscrpt_reg_IclR_N"/>
</dbReference>
<dbReference type="GO" id="GO:0003700">
    <property type="term" value="F:DNA-binding transcription factor activity"/>
    <property type="evidence" value="ECO:0007669"/>
    <property type="project" value="TreeGrafter"/>
</dbReference>
<dbReference type="SMART" id="SM00346">
    <property type="entry name" value="HTH_ICLR"/>
    <property type="match status" value="1"/>
</dbReference>
<dbReference type="Proteomes" id="UP000632659">
    <property type="component" value="Unassembled WGS sequence"/>
</dbReference>
<dbReference type="InterPro" id="IPR036390">
    <property type="entry name" value="WH_DNA-bd_sf"/>
</dbReference>
<feature type="domain" description="HTH iclR-type" evidence="4">
    <location>
        <begin position="6"/>
        <end position="67"/>
    </location>
</feature>